<organism evidence="1">
    <name type="scientific">marine sediment metagenome</name>
    <dbReference type="NCBI Taxonomy" id="412755"/>
    <lineage>
        <taxon>unclassified sequences</taxon>
        <taxon>metagenomes</taxon>
        <taxon>ecological metagenomes</taxon>
    </lineage>
</organism>
<gene>
    <name evidence="1" type="ORF">LCGC14_0375260</name>
</gene>
<evidence type="ECO:0000313" key="1">
    <source>
        <dbReference type="EMBL" id="KKN75969.1"/>
    </source>
</evidence>
<reference evidence="1" key="1">
    <citation type="journal article" date="2015" name="Nature">
        <title>Complex archaea that bridge the gap between prokaryotes and eukaryotes.</title>
        <authorList>
            <person name="Spang A."/>
            <person name="Saw J.H."/>
            <person name="Jorgensen S.L."/>
            <person name="Zaremba-Niedzwiedzka K."/>
            <person name="Martijn J."/>
            <person name="Lind A.E."/>
            <person name="van Eijk R."/>
            <person name="Schleper C."/>
            <person name="Guy L."/>
            <person name="Ettema T.J."/>
        </authorList>
    </citation>
    <scope>NUCLEOTIDE SEQUENCE</scope>
</reference>
<name>A0A0F9T9V7_9ZZZZ</name>
<accession>A0A0F9T9V7</accession>
<dbReference type="AlphaFoldDB" id="A0A0F9T9V7"/>
<protein>
    <submittedName>
        <fullName evidence="1">Uncharacterized protein</fullName>
    </submittedName>
</protein>
<sequence length="126" mass="13466">MTIAQYDASKYPQYIAADVMSADVVGDWIRLPVNAVSITFDYDATDVDSPIGVVGVDVSNLEDPDVDAGHPLTLEGDVDLDGVGAKKDYIEVGLEGGRFRFIRFKYVRTSDGTGDTMNVAVAIGSS</sequence>
<proteinExistence type="predicted"/>
<dbReference type="EMBL" id="LAZR01000301">
    <property type="protein sequence ID" value="KKN75969.1"/>
    <property type="molecule type" value="Genomic_DNA"/>
</dbReference>
<comment type="caution">
    <text evidence="1">The sequence shown here is derived from an EMBL/GenBank/DDBJ whole genome shotgun (WGS) entry which is preliminary data.</text>
</comment>